<name>A0A165HQ47_9BASI</name>
<proteinExistence type="predicted"/>
<dbReference type="InterPro" id="IPR050559">
    <property type="entry name" value="P-Pant_transferase_sf"/>
</dbReference>
<dbReference type="PANTHER" id="PTHR12215:SF10">
    <property type="entry name" value="L-AMINOADIPATE-SEMIALDEHYDE DEHYDROGENASE-PHOSPHOPANTETHEINYL TRANSFERASE"/>
    <property type="match status" value="1"/>
</dbReference>
<dbReference type="InterPro" id="IPR037143">
    <property type="entry name" value="4-PPantetheinyl_Trfase_dom_sf"/>
</dbReference>
<dbReference type="InParanoid" id="A0A165HQ47"/>
<evidence type="ECO:0000256" key="1">
    <source>
        <dbReference type="ARBA" id="ARBA00013172"/>
    </source>
</evidence>
<dbReference type="EMBL" id="KV423939">
    <property type="protein sequence ID" value="KZT59591.1"/>
    <property type="molecule type" value="Genomic_DNA"/>
</dbReference>
<feature type="domain" description="4'-phosphopantetheinyl transferase" evidence="3">
    <location>
        <begin position="120"/>
        <end position="237"/>
    </location>
</feature>
<dbReference type="InterPro" id="IPR008278">
    <property type="entry name" value="4-PPantetheinyl_Trfase_dom"/>
</dbReference>
<dbReference type="Proteomes" id="UP000076842">
    <property type="component" value="Unassembled WGS sequence"/>
</dbReference>
<organism evidence="4 5">
    <name type="scientific">Calocera cornea HHB12733</name>
    <dbReference type="NCBI Taxonomy" id="1353952"/>
    <lineage>
        <taxon>Eukaryota</taxon>
        <taxon>Fungi</taxon>
        <taxon>Dikarya</taxon>
        <taxon>Basidiomycota</taxon>
        <taxon>Agaricomycotina</taxon>
        <taxon>Dacrymycetes</taxon>
        <taxon>Dacrymycetales</taxon>
        <taxon>Dacrymycetaceae</taxon>
        <taxon>Calocera</taxon>
    </lineage>
</organism>
<dbReference type="EC" id="2.7.8.7" evidence="1"/>
<gene>
    <name evidence="4" type="ORF">CALCODRAFT_187548</name>
</gene>
<sequence length="323" mass="36677">MQGEMYCWIVFLDRDPTEEEFTHVYGLMDTQGRERVRKMQAEQEPKEEQFRLMISRLLPMWMLRNRGVLRGSWVLGETRDGKPYVASPVLAPQLAFDVAYTNHAAGIVFAEVALTVPERIGMDVMQLVPTPPGPNIQPWIASCAHMLTPLERNMIHSQPDHVAFRRMTVVWTMKYAYIKALGIRPDKFNFQSIECDVPRGTVRVDGAPLFGWEFRLFKASVGSAARGEMKPEEYQIACALYHGPTAAQPKVSFGEEYLKMDQWIKFINVDGVMQFVKEMYKEDPAERKAKARAVAMPDVHGPGAMSNAVRFVQSQAGHTAAHR</sequence>
<dbReference type="FunCoup" id="A0A165HQ47">
    <property type="interactions" value="327"/>
</dbReference>
<dbReference type="Gene3D" id="3.90.470.20">
    <property type="entry name" value="4'-phosphopantetheinyl transferase domain"/>
    <property type="match status" value="1"/>
</dbReference>
<evidence type="ECO:0000256" key="2">
    <source>
        <dbReference type="ARBA" id="ARBA00022679"/>
    </source>
</evidence>
<dbReference type="GO" id="GO:0019878">
    <property type="term" value="P:lysine biosynthetic process via aminoadipic acid"/>
    <property type="evidence" value="ECO:0007669"/>
    <property type="project" value="TreeGrafter"/>
</dbReference>
<evidence type="ECO:0000313" key="5">
    <source>
        <dbReference type="Proteomes" id="UP000076842"/>
    </source>
</evidence>
<dbReference type="Pfam" id="PF01648">
    <property type="entry name" value="ACPS"/>
    <property type="match status" value="1"/>
</dbReference>
<dbReference type="GO" id="GO:0008897">
    <property type="term" value="F:holo-[acyl-carrier-protein] synthase activity"/>
    <property type="evidence" value="ECO:0007669"/>
    <property type="project" value="UniProtKB-EC"/>
</dbReference>
<dbReference type="STRING" id="1353952.A0A165HQ47"/>
<dbReference type="AlphaFoldDB" id="A0A165HQ47"/>
<dbReference type="PANTHER" id="PTHR12215">
    <property type="entry name" value="PHOSPHOPANTETHEINE TRANSFERASE"/>
    <property type="match status" value="1"/>
</dbReference>
<keyword evidence="5" id="KW-1185">Reference proteome</keyword>
<protein>
    <recommendedName>
        <fullName evidence="1">holo-[acyl-carrier-protein] synthase</fullName>
        <ecNumber evidence="1">2.7.8.7</ecNumber>
    </recommendedName>
</protein>
<reference evidence="4 5" key="1">
    <citation type="journal article" date="2016" name="Mol. Biol. Evol.">
        <title>Comparative Genomics of Early-Diverging Mushroom-Forming Fungi Provides Insights into the Origins of Lignocellulose Decay Capabilities.</title>
        <authorList>
            <person name="Nagy L.G."/>
            <person name="Riley R."/>
            <person name="Tritt A."/>
            <person name="Adam C."/>
            <person name="Daum C."/>
            <person name="Floudas D."/>
            <person name="Sun H."/>
            <person name="Yadav J.S."/>
            <person name="Pangilinan J."/>
            <person name="Larsson K.H."/>
            <person name="Matsuura K."/>
            <person name="Barry K."/>
            <person name="Labutti K."/>
            <person name="Kuo R."/>
            <person name="Ohm R.A."/>
            <person name="Bhattacharya S.S."/>
            <person name="Shirouzu T."/>
            <person name="Yoshinaga Y."/>
            <person name="Martin F.M."/>
            <person name="Grigoriev I.V."/>
            <person name="Hibbett D.S."/>
        </authorList>
    </citation>
    <scope>NUCLEOTIDE SEQUENCE [LARGE SCALE GENOMIC DNA]</scope>
    <source>
        <strain evidence="4 5">HHB12733</strain>
    </source>
</reference>
<accession>A0A165HQ47</accession>
<evidence type="ECO:0000259" key="3">
    <source>
        <dbReference type="Pfam" id="PF01648"/>
    </source>
</evidence>
<dbReference type="SUPFAM" id="SSF56214">
    <property type="entry name" value="4'-phosphopantetheinyl transferase"/>
    <property type="match status" value="1"/>
</dbReference>
<evidence type="ECO:0000313" key="4">
    <source>
        <dbReference type="EMBL" id="KZT59591.1"/>
    </source>
</evidence>
<dbReference type="OrthoDB" id="26719at2759"/>
<dbReference type="GO" id="GO:0000287">
    <property type="term" value="F:magnesium ion binding"/>
    <property type="evidence" value="ECO:0007669"/>
    <property type="project" value="InterPro"/>
</dbReference>
<dbReference type="GO" id="GO:0005829">
    <property type="term" value="C:cytosol"/>
    <property type="evidence" value="ECO:0007669"/>
    <property type="project" value="TreeGrafter"/>
</dbReference>
<keyword evidence="2" id="KW-0808">Transferase</keyword>